<accession>A0AAW5EGB2</accession>
<proteinExistence type="predicted"/>
<dbReference type="Gene3D" id="1.10.580.10">
    <property type="entry name" value="Citrate Synthase, domain 1"/>
    <property type="match status" value="1"/>
</dbReference>
<dbReference type="SUPFAM" id="SSF48256">
    <property type="entry name" value="Citrate synthase"/>
    <property type="match status" value="1"/>
</dbReference>
<dbReference type="InterPro" id="IPR036969">
    <property type="entry name" value="Citrate_synthase_sf"/>
</dbReference>
<dbReference type="InterPro" id="IPR016142">
    <property type="entry name" value="Citrate_synth-like_lrg_a-sub"/>
</dbReference>
<feature type="non-terminal residue" evidence="1">
    <location>
        <position position="1"/>
    </location>
</feature>
<comment type="caution">
    <text evidence="1">The sequence shown here is derived from an EMBL/GenBank/DDBJ whole genome shotgun (WGS) entry which is preliminary data.</text>
</comment>
<evidence type="ECO:0000313" key="2">
    <source>
        <dbReference type="Proteomes" id="UP001199644"/>
    </source>
</evidence>
<dbReference type="AlphaFoldDB" id="A0AAW5EGB2"/>
<organism evidence="1 2">
    <name type="scientific">Campylobacter jejuni</name>
    <dbReference type="NCBI Taxonomy" id="197"/>
    <lineage>
        <taxon>Bacteria</taxon>
        <taxon>Pseudomonadati</taxon>
        <taxon>Campylobacterota</taxon>
        <taxon>Epsilonproteobacteria</taxon>
        <taxon>Campylobacterales</taxon>
        <taxon>Campylobacteraceae</taxon>
        <taxon>Campylobacter</taxon>
    </lineage>
</organism>
<dbReference type="EMBL" id="JAJUOL010000403">
    <property type="protein sequence ID" value="MCH3852803.1"/>
    <property type="molecule type" value="Genomic_DNA"/>
</dbReference>
<gene>
    <name evidence="1" type="ORF">LZC39_11955</name>
</gene>
<reference evidence="1" key="1">
    <citation type="submission" date="2021-12" db="EMBL/GenBank/DDBJ databases">
        <title>Prevalence of phenicol resistance gene fexA in Campylobacter isolated from poultry supply chain.</title>
        <authorList>
            <person name="Tang B."/>
            <person name="Zheng X."/>
            <person name="Lin J."/>
            <person name="Lin R."/>
            <person name="Yang H."/>
            <person name="Shen Z."/>
            <person name="Xia F."/>
        </authorList>
    </citation>
    <scope>NUCLEOTIDE SEQUENCE</scope>
    <source>
        <strain evidence="1">CJHN2011004</strain>
    </source>
</reference>
<keyword evidence="1" id="KW-0012">Acyltransferase</keyword>
<protein>
    <submittedName>
        <fullName evidence="1">2-methylcitrate synthase</fullName>
        <ecNumber evidence="1">2.3.3.5</ecNumber>
    </submittedName>
</protein>
<dbReference type="InterPro" id="IPR002020">
    <property type="entry name" value="Citrate_synthase"/>
</dbReference>
<name>A0AAW5EGB2_CAMJU</name>
<evidence type="ECO:0000313" key="1">
    <source>
        <dbReference type="EMBL" id="MCH3852803.1"/>
    </source>
</evidence>
<dbReference type="EC" id="2.3.3.5" evidence="1"/>
<dbReference type="RefSeq" id="WP_276148853.1">
    <property type="nucleotide sequence ID" value="NZ_JAJUOL010000403.1"/>
</dbReference>
<sequence>SRVSGWCAHIKEQRANNKLIRPNSEYIGVEPRKFVKIQDR</sequence>
<keyword evidence="1" id="KW-0808">Transferase</keyword>
<dbReference type="GO" id="GO:0050440">
    <property type="term" value="F:2-methylcitrate synthase activity"/>
    <property type="evidence" value="ECO:0007669"/>
    <property type="project" value="UniProtKB-EC"/>
</dbReference>
<dbReference type="Proteomes" id="UP001199644">
    <property type="component" value="Unassembled WGS sequence"/>
</dbReference>
<dbReference type="Pfam" id="PF00285">
    <property type="entry name" value="Citrate_synt"/>
    <property type="match status" value="1"/>
</dbReference>